<sequence length="208" mass="23811">MPPSNRCRDETLISSDESDDDDRSRRNRKTFISKRYKEASIGATRFEGAYARVVTCVSLITGKDFAVKIIEKRPGHSRVRIIKEIELFHLCVGHPNIVQLVEYFEENDKFYLIFEKMHGGSLLGRIQRKICFSEEEARGVVRDIANGLKFLHDNGVAHRDLKPENLLCSRHDSICPVKLCDLDLASKIFIRHQHSDSDSITTPELQSP</sequence>
<organism evidence="9 10">
    <name type="scientific">Romanomermis culicivorax</name>
    <name type="common">Nematode worm</name>
    <dbReference type="NCBI Taxonomy" id="13658"/>
    <lineage>
        <taxon>Eukaryota</taxon>
        <taxon>Metazoa</taxon>
        <taxon>Ecdysozoa</taxon>
        <taxon>Nematoda</taxon>
        <taxon>Enoplea</taxon>
        <taxon>Dorylaimia</taxon>
        <taxon>Mermithida</taxon>
        <taxon>Mermithoidea</taxon>
        <taxon>Mermithidae</taxon>
        <taxon>Romanomermis</taxon>
    </lineage>
</organism>
<evidence type="ECO:0000313" key="9">
    <source>
        <dbReference type="Proteomes" id="UP000887565"/>
    </source>
</evidence>
<keyword evidence="2" id="KW-0723">Serine/threonine-protein kinase</keyword>
<evidence type="ECO:0000256" key="5">
    <source>
        <dbReference type="ARBA" id="ARBA00022777"/>
    </source>
</evidence>
<dbReference type="Gene3D" id="3.30.200.20">
    <property type="entry name" value="Phosphorylase Kinase, domain 1"/>
    <property type="match status" value="1"/>
</dbReference>
<evidence type="ECO:0000256" key="1">
    <source>
        <dbReference type="ARBA" id="ARBA00006692"/>
    </source>
</evidence>
<keyword evidence="6" id="KW-0067">ATP-binding</keyword>
<feature type="compositionally biased region" description="Basic and acidic residues" evidence="7">
    <location>
        <begin position="1"/>
        <end position="11"/>
    </location>
</feature>
<dbReference type="Gene3D" id="1.10.510.10">
    <property type="entry name" value="Transferase(Phosphotransferase) domain 1"/>
    <property type="match status" value="1"/>
</dbReference>
<keyword evidence="3" id="KW-0808">Transferase</keyword>
<dbReference type="GO" id="GO:0004674">
    <property type="term" value="F:protein serine/threonine kinase activity"/>
    <property type="evidence" value="ECO:0007669"/>
    <property type="project" value="UniProtKB-KW"/>
</dbReference>
<dbReference type="Proteomes" id="UP000887565">
    <property type="component" value="Unplaced"/>
</dbReference>
<dbReference type="AlphaFoldDB" id="A0A915KMZ6"/>
<dbReference type="WBParaSite" id="nRc.2.0.1.t40217-RA">
    <property type="protein sequence ID" value="nRc.2.0.1.t40217-RA"/>
    <property type="gene ID" value="nRc.2.0.1.g40217"/>
</dbReference>
<dbReference type="InterPro" id="IPR008271">
    <property type="entry name" value="Ser/Thr_kinase_AS"/>
</dbReference>
<dbReference type="InterPro" id="IPR050205">
    <property type="entry name" value="CDPK_Ser/Thr_kinases"/>
</dbReference>
<reference evidence="10" key="1">
    <citation type="submission" date="2022-11" db="UniProtKB">
        <authorList>
            <consortium name="WormBaseParasite"/>
        </authorList>
    </citation>
    <scope>IDENTIFICATION</scope>
</reference>
<protein>
    <submittedName>
        <fullName evidence="10">Protein kinase domain-containing protein</fullName>
    </submittedName>
</protein>
<evidence type="ECO:0000256" key="4">
    <source>
        <dbReference type="ARBA" id="ARBA00022741"/>
    </source>
</evidence>
<dbReference type="PROSITE" id="PS50011">
    <property type="entry name" value="PROTEIN_KINASE_DOM"/>
    <property type="match status" value="1"/>
</dbReference>
<proteinExistence type="inferred from homology"/>
<keyword evidence="9" id="KW-1185">Reference proteome</keyword>
<keyword evidence="4" id="KW-0547">Nucleotide-binding</keyword>
<dbReference type="InterPro" id="IPR000719">
    <property type="entry name" value="Prot_kinase_dom"/>
</dbReference>
<feature type="region of interest" description="Disordered" evidence="7">
    <location>
        <begin position="1"/>
        <end position="26"/>
    </location>
</feature>
<evidence type="ECO:0000256" key="6">
    <source>
        <dbReference type="ARBA" id="ARBA00022840"/>
    </source>
</evidence>
<dbReference type="InterPro" id="IPR011009">
    <property type="entry name" value="Kinase-like_dom_sf"/>
</dbReference>
<comment type="similarity">
    <text evidence="1">Belongs to the protein kinase superfamily. CAMK Ser/Thr protein kinase family.</text>
</comment>
<evidence type="ECO:0000256" key="7">
    <source>
        <dbReference type="SAM" id="MobiDB-lite"/>
    </source>
</evidence>
<dbReference type="SUPFAM" id="SSF56112">
    <property type="entry name" value="Protein kinase-like (PK-like)"/>
    <property type="match status" value="1"/>
</dbReference>
<dbReference type="OMA" id="RRTENIP"/>
<dbReference type="Pfam" id="PF00069">
    <property type="entry name" value="Pkinase"/>
    <property type="match status" value="1"/>
</dbReference>
<accession>A0A915KMZ6</accession>
<evidence type="ECO:0000313" key="10">
    <source>
        <dbReference type="WBParaSite" id="nRc.2.0.1.t40217-RA"/>
    </source>
</evidence>
<dbReference type="GO" id="GO:0005524">
    <property type="term" value="F:ATP binding"/>
    <property type="evidence" value="ECO:0007669"/>
    <property type="project" value="UniProtKB-KW"/>
</dbReference>
<dbReference type="PROSITE" id="PS00108">
    <property type="entry name" value="PROTEIN_KINASE_ST"/>
    <property type="match status" value="1"/>
</dbReference>
<keyword evidence="5" id="KW-0418">Kinase</keyword>
<dbReference type="FunFam" id="3.30.200.20:FF:000093">
    <property type="entry name" value="Putative map kinase-interacting serine/threonine-protein kinase 1"/>
    <property type="match status" value="1"/>
</dbReference>
<evidence type="ECO:0000259" key="8">
    <source>
        <dbReference type="PROSITE" id="PS50011"/>
    </source>
</evidence>
<dbReference type="SMART" id="SM00220">
    <property type="entry name" value="S_TKc"/>
    <property type="match status" value="1"/>
</dbReference>
<dbReference type="PANTHER" id="PTHR24349">
    <property type="entry name" value="SERINE/THREONINE-PROTEIN KINASE"/>
    <property type="match status" value="1"/>
</dbReference>
<evidence type="ECO:0000256" key="2">
    <source>
        <dbReference type="ARBA" id="ARBA00022527"/>
    </source>
</evidence>
<evidence type="ECO:0000256" key="3">
    <source>
        <dbReference type="ARBA" id="ARBA00022679"/>
    </source>
</evidence>
<feature type="domain" description="Protein kinase" evidence="8">
    <location>
        <begin position="39"/>
        <end position="208"/>
    </location>
</feature>
<name>A0A915KMZ6_ROMCU</name>